<evidence type="ECO:0000313" key="6">
    <source>
        <dbReference type="EMBL" id="KAK9711909.1"/>
    </source>
</evidence>
<comment type="subcellular location">
    <subcellularLocation>
        <location evidence="1">Nucleus</location>
    </subcellularLocation>
</comment>
<keyword evidence="2" id="KW-0539">Nucleus</keyword>
<organism evidence="6 7">
    <name type="scientific">Basidiobolus ranarum</name>
    <dbReference type="NCBI Taxonomy" id="34480"/>
    <lineage>
        <taxon>Eukaryota</taxon>
        <taxon>Fungi</taxon>
        <taxon>Fungi incertae sedis</taxon>
        <taxon>Zoopagomycota</taxon>
        <taxon>Entomophthoromycotina</taxon>
        <taxon>Basidiobolomycetes</taxon>
        <taxon>Basidiobolales</taxon>
        <taxon>Basidiobolaceae</taxon>
        <taxon>Basidiobolus</taxon>
    </lineage>
</organism>
<gene>
    <name evidence="6" type="primary">DDB1A_2</name>
    <name evidence="6" type="ORF">K7432_007469</name>
</gene>
<dbReference type="InterPro" id="IPR058543">
    <property type="entry name" value="Beta-prop_RSE1/DDB1/CPSF1_2nd"/>
</dbReference>
<dbReference type="InterPro" id="IPR050358">
    <property type="entry name" value="RSE1/DDB1/CFT1"/>
</dbReference>
<evidence type="ECO:0000256" key="2">
    <source>
        <dbReference type="ARBA" id="ARBA00023242"/>
    </source>
</evidence>
<keyword evidence="7" id="KW-1185">Reference proteome</keyword>
<dbReference type="InterPro" id="IPR015943">
    <property type="entry name" value="WD40/YVTN_repeat-like_dom_sf"/>
</dbReference>
<dbReference type="InterPro" id="IPR004871">
    <property type="entry name" value="RSE1/DDB1/CPSF1_C"/>
</dbReference>
<feature type="domain" description="RSE1/DDB1/CPSF1 first beta-propeller" evidence="4">
    <location>
        <begin position="14"/>
        <end position="367"/>
    </location>
</feature>
<evidence type="ECO:0000259" key="3">
    <source>
        <dbReference type="Pfam" id="PF03178"/>
    </source>
</evidence>
<dbReference type="Gene3D" id="1.10.150.910">
    <property type="match status" value="1"/>
</dbReference>
<evidence type="ECO:0000259" key="5">
    <source>
        <dbReference type="Pfam" id="PF23726"/>
    </source>
</evidence>
<dbReference type="InterPro" id="IPR018846">
    <property type="entry name" value="Beta-prop_RSE1/DDB1/CPSF1_1st"/>
</dbReference>
<evidence type="ECO:0000259" key="4">
    <source>
        <dbReference type="Pfam" id="PF10433"/>
    </source>
</evidence>
<dbReference type="EMBL" id="JASJQH010007246">
    <property type="protein sequence ID" value="KAK9711909.1"/>
    <property type="molecule type" value="Genomic_DNA"/>
</dbReference>
<reference evidence="6 7" key="1">
    <citation type="submission" date="2023-04" db="EMBL/GenBank/DDBJ databases">
        <title>Genome of Basidiobolus ranarum AG-B5.</title>
        <authorList>
            <person name="Stajich J.E."/>
            <person name="Carter-House D."/>
            <person name="Gryganskyi A."/>
        </authorList>
    </citation>
    <scope>NUCLEOTIDE SEQUENCE [LARGE SCALE GENOMIC DNA]</scope>
    <source>
        <strain evidence="6 7">AG-B5</strain>
    </source>
</reference>
<dbReference type="Pfam" id="PF10433">
    <property type="entry name" value="Beta-prop_RSE1_1st"/>
    <property type="match status" value="1"/>
</dbReference>
<feature type="domain" description="RSE1/DDB1/CPSF1 C-terminal" evidence="3">
    <location>
        <begin position="770"/>
        <end position="1083"/>
    </location>
</feature>
<feature type="domain" description="RSE1/DDB1/CPSF1 second beta-propeller" evidence="5">
    <location>
        <begin position="411"/>
        <end position="721"/>
    </location>
</feature>
<dbReference type="Pfam" id="PF23726">
    <property type="entry name" value="Beta-prop_RSE1_2nd"/>
    <property type="match status" value="1"/>
</dbReference>
<dbReference type="Proteomes" id="UP001479436">
    <property type="component" value="Unassembled WGS sequence"/>
</dbReference>
<dbReference type="InterPro" id="IPR036322">
    <property type="entry name" value="WD40_repeat_dom_sf"/>
</dbReference>
<dbReference type="PANTHER" id="PTHR10644">
    <property type="entry name" value="DNA REPAIR/RNA PROCESSING CPSF FAMILY"/>
    <property type="match status" value="1"/>
</dbReference>
<protein>
    <submittedName>
        <fullName evidence="6">DNA damage-binding protein 1a</fullName>
    </submittedName>
</protein>
<accession>A0ABR2W096</accession>
<evidence type="ECO:0000313" key="7">
    <source>
        <dbReference type="Proteomes" id="UP001479436"/>
    </source>
</evidence>
<dbReference type="Pfam" id="PF03178">
    <property type="entry name" value="CPSF_A"/>
    <property type="match status" value="1"/>
</dbReference>
<proteinExistence type="predicted"/>
<dbReference type="SUPFAM" id="SSF50978">
    <property type="entry name" value="WD40 repeat-like"/>
    <property type="match status" value="2"/>
</dbReference>
<name>A0ABR2W096_9FUNG</name>
<dbReference type="Gene3D" id="2.130.10.10">
    <property type="entry name" value="YVTN repeat-like/Quinoprotein amine dehydrogenase"/>
    <property type="match status" value="3"/>
</dbReference>
<evidence type="ECO:0000256" key="1">
    <source>
        <dbReference type="ARBA" id="ARBA00004123"/>
    </source>
</evidence>
<comment type="caution">
    <text evidence="6">The sequence shown here is derived from an EMBL/GenBank/DDBJ whole genome shotgun (WGS) entry which is preliminary data.</text>
</comment>
<sequence>MSYNYVVTAHKPTSVQAAVKGNFTSSTDTNLIVSKGTRIEIYLLAPEGLRPYLEFNILGRIASMGLYRPPNRTTDLLFISTERYKFLVLSFDQTKNTVRTEANGDLEDFRGVPCECGQIGLVDHDCRLIGLHLYEGALKIITIENEETLKVRASNFPTSDVANGVHSRIGDLREPFNIRLEELQVISMAFLYGTVHPTIAILHQDTKEKRHIRTYEVLMNEKEIIEGPWYQTNVPVGSNLMFAIPRPFGGVIVVGEANILYVNGEHTVSLEINQTVMNTYGQIDADGSRFLLGDYLGNLYILVLFHNDGIITELKLERLGETAVGTCIVYLDNSYAFIGSHFGDSQLIKLNSLPNANGDFIEVIQNFANLAPIADFCIVDVDSRERNNMISCSGAFKDGSLRVIRNGVGVKEQAKLEMSGIKGTWSLRNSYDTEFEDILVISFIGETRILVLEGEEMQELEDYGGFQLDEMTICTANVLGDFIVQITESSMRLINYSAKRLVSEWTPPSGSKINVASINPTQIVAALGGGTLIYFEIHNQEIKEIDRTQLEYEIACLDINPINPASPHSSNFCVVGLWTEISVNVLRLPDLQIVSKQNLGGEIIPRSTLMAEFEGINYLFIALGDGHMFSFLLDTHTGEITNRKRLTLGTQPIVLTPFKSNGASHIFCSSDRPIIIYSRNQKLGFSNVNIKEISYMCPFNSSSFPNSLVLAADSDLTIGTINEIQKLHIRTIPLGEMPRRIVHQASTKSFGVLTVKLVIDSTSGEQEENSFLRIFNHQSFEAIASFQMDKGEKALSIGSLTFENDPCMYYAVGTAYMIEKESEPQSGRILIFRLAPDSRQLLLMLSQRVNGAVYNINQFNGRLLTGINNQVNLYHWSNSPESEPELIQICSHRVHILALYIATRGDFLIVGDVLRSITLLTYNAMDGLFEVAANDYSTNWLSSAEILDGDTFIGAETAGNIFIVKQHYDMGDDQKEILHTVGRFHLGDVVNCFRHGSLAVDPLESDEQVPSLMYCTVDGAIGYILTISQERYDFLTKVQENLIHVIRGIGGLDYVEWRSYYKQRKSQRPFGFLDGDLIESYLDLKREHMQEVVTGKKGGSPLNTTVEELSKIVEEMLRLH</sequence>